<dbReference type="GO" id="GO:0005886">
    <property type="term" value="C:plasma membrane"/>
    <property type="evidence" value="ECO:0007669"/>
    <property type="project" value="UniProtKB-SubCell"/>
</dbReference>
<keyword evidence="2" id="KW-1003">Cell membrane</keyword>
<dbReference type="AlphaFoldDB" id="A0A0G1RU74"/>
<organism evidence="9 10">
    <name type="scientific">Candidatus Beckwithbacteria bacterium GW2011_GWB1_47_15</name>
    <dbReference type="NCBI Taxonomy" id="1618371"/>
    <lineage>
        <taxon>Bacteria</taxon>
        <taxon>Candidatus Beckwithiibacteriota</taxon>
    </lineage>
</organism>
<evidence type="ECO:0000256" key="7">
    <source>
        <dbReference type="ARBA" id="ARBA00023136"/>
    </source>
</evidence>
<feature type="transmembrane region" description="Helical" evidence="8">
    <location>
        <begin position="316"/>
        <end position="334"/>
    </location>
</feature>
<accession>A0A0G1RU74</accession>
<dbReference type="Pfam" id="PF09913">
    <property type="entry name" value="DUF2142"/>
    <property type="match status" value="1"/>
</dbReference>
<dbReference type="Proteomes" id="UP000033860">
    <property type="component" value="Unassembled WGS sequence"/>
</dbReference>
<evidence type="ECO:0000256" key="8">
    <source>
        <dbReference type="SAM" id="Phobius"/>
    </source>
</evidence>
<evidence type="ECO:0000256" key="6">
    <source>
        <dbReference type="ARBA" id="ARBA00022989"/>
    </source>
</evidence>
<evidence type="ECO:0000256" key="5">
    <source>
        <dbReference type="ARBA" id="ARBA00022692"/>
    </source>
</evidence>
<dbReference type="InterPro" id="IPR050297">
    <property type="entry name" value="LipidA_mod_glycosyltrf_83"/>
</dbReference>
<evidence type="ECO:0000256" key="3">
    <source>
        <dbReference type="ARBA" id="ARBA00022676"/>
    </source>
</evidence>
<keyword evidence="7 8" id="KW-0472">Membrane</keyword>
<sequence>MPKALKVLLVVVLIKSLAWMGLTPIFQVPDEPSHFSIVQFIAEKGRRPHPRRELVTSQEALTVSSLVNFNWKIVHPVWLGYQSNWIKAIKNIPQSDRSVFLPNSQQKSLKRPPLYYFLATPFYLSVKSQSFLWRFFLVRFFSVLAGLATVYLAYQTAQLVFRRLDLAMAAAALVAFQPTLSFIGVGVHYDPLAVLVTTAFIFLSLNFLKTRKRPWFRWSLATGFLAVLIKPDLIVLPFTLVFLVKKNRLKLILPAIFVLVAILSLLPAALTSLITSNNFLSNQLLYLTNLNEYAYHAQFFLESLFTGKIFFQFKDYLAATAPGHLAQVFPWYWGVFGWLEATLPLWVYRLLKLVVLAAAAGLAALGFKLARQTKLFRRQVGFLGLVVLSHLAVVVLNDFKIFAASGEIYGIQGRYLLPVVAGQMIFLVLGLSQLVAKKHYPVLSRLIIAAAIGLNLIGLATVYQYFGWVWS</sequence>
<feature type="transmembrane region" description="Helical" evidence="8">
    <location>
        <begin position="346"/>
        <end position="370"/>
    </location>
</feature>
<name>A0A0G1RU74_9BACT</name>
<evidence type="ECO:0008006" key="11">
    <source>
        <dbReference type="Google" id="ProtNLM"/>
    </source>
</evidence>
<protein>
    <recommendedName>
        <fullName evidence="11">Glycosyltransferase RgtA/B/C/D-like domain-containing protein</fullName>
    </recommendedName>
</protein>
<proteinExistence type="predicted"/>
<dbReference type="GO" id="GO:0009103">
    <property type="term" value="P:lipopolysaccharide biosynthetic process"/>
    <property type="evidence" value="ECO:0007669"/>
    <property type="project" value="UniProtKB-ARBA"/>
</dbReference>
<reference evidence="9 10" key="1">
    <citation type="journal article" date="2015" name="Nature">
        <title>rRNA introns, odd ribosomes, and small enigmatic genomes across a large radiation of phyla.</title>
        <authorList>
            <person name="Brown C.T."/>
            <person name="Hug L.A."/>
            <person name="Thomas B.C."/>
            <person name="Sharon I."/>
            <person name="Castelle C.J."/>
            <person name="Singh A."/>
            <person name="Wilkins M.J."/>
            <person name="Williams K.H."/>
            <person name="Banfield J.F."/>
        </authorList>
    </citation>
    <scope>NUCLEOTIDE SEQUENCE [LARGE SCALE GENOMIC DNA]</scope>
</reference>
<dbReference type="PANTHER" id="PTHR33908">
    <property type="entry name" value="MANNOSYLTRANSFERASE YKCB-RELATED"/>
    <property type="match status" value="1"/>
</dbReference>
<feature type="transmembrane region" description="Helical" evidence="8">
    <location>
        <begin position="166"/>
        <end position="185"/>
    </location>
</feature>
<dbReference type="InterPro" id="IPR018674">
    <property type="entry name" value="DUF2142_membrane"/>
</dbReference>
<keyword evidence="3" id="KW-0328">Glycosyltransferase</keyword>
<dbReference type="PANTHER" id="PTHR33908:SF11">
    <property type="entry name" value="MEMBRANE PROTEIN"/>
    <property type="match status" value="1"/>
</dbReference>
<evidence type="ECO:0000256" key="2">
    <source>
        <dbReference type="ARBA" id="ARBA00022475"/>
    </source>
</evidence>
<evidence type="ECO:0000313" key="10">
    <source>
        <dbReference type="Proteomes" id="UP000033860"/>
    </source>
</evidence>
<evidence type="ECO:0000313" key="9">
    <source>
        <dbReference type="EMBL" id="KKU60869.1"/>
    </source>
</evidence>
<keyword evidence="5 8" id="KW-0812">Transmembrane</keyword>
<evidence type="ECO:0000256" key="1">
    <source>
        <dbReference type="ARBA" id="ARBA00004651"/>
    </source>
</evidence>
<feature type="transmembrane region" description="Helical" evidence="8">
    <location>
        <begin position="220"/>
        <end position="245"/>
    </location>
</feature>
<gene>
    <name evidence="9" type="ORF">UX85_C0006G0003</name>
</gene>
<feature type="transmembrane region" description="Helical" evidence="8">
    <location>
        <begin position="131"/>
        <end position="154"/>
    </location>
</feature>
<keyword evidence="4" id="KW-0808">Transferase</keyword>
<feature type="transmembrane region" description="Helical" evidence="8">
    <location>
        <begin position="415"/>
        <end position="434"/>
    </location>
</feature>
<comment type="caution">
    <text evidence="9">The sequence shown here is derived from an EMBL/GenBank/DDBJ whole genome shotgun (WGS) entry which is preliminary data.</text>
</comment>
<feature type="transmembrane region" description="Helical" evidence="8">
    <location>
        <begin position="7"/>
        <end position="26"/>
    </location>
</feature>
<feature type="transmembrane region" description="Helical" evidence="8">
    <location>
        <begin position="446"/>
        <end position="466"/>
    </location>
</feature>
<keyword evidence="6 8" id="KW-1133">Transmembrane helix</keyword>
<feature type="transmembrane region" description="Helical" evidence="8">
    <location>
        <begin position="191"/>
        <end position="208"/>
    </location>
</feature>
<evidence type="ECO:0000256" key="4">
    <source>
        <dbReference type="ARBA" id="ARBA00022679"/>
    </source>
</evidence>
<feature type="transmembrane region" description="Helical" evidence="8">
    <location>
        <begin position="382"/>
        <end position="403"/>
    </location>
</feature>
<feature type="transmembrane region" description="Helical" evidence="8">
    <location>
        <begin position="251"/>
        <end position="274"/>
    </location>
</feature>
<dbReference type="EMBL" id="LCNT01000006">
    <property type="protein sequence ID" value="KKU60869.1"/>
    <property type="molecule type" value="Genomic_DNA"/>
</dbReference>
<dbReference type="GO" id="GO:0016763">
    <property type="term" value="F:pentosyltransferase activity"/>
    <property type="evidence" value="ECO:0007669"/>
    <property type="project" value="TreeGrafter"/>
</dbReference>
<comment type="subcellular location">
    <subcellularLocation>
        <location evidence="1">Cell membrane</location>
        <topology evidence="1">Multi-pass membrane protein</topology>
    </subcellularLocation>
</comment>